<evidence type="ECO:0000256" key="2">
    <source>
        <dbReference type="RuleBase" id="RU003616"/>
    </source>
</evidence>
<evidence type="ECO:0000259" key="3">
    <source>
        <dbReference type="PROSITE" id="PS01031"/>
    </source>
</evidence>
<gene>
    <name evidence="4" type="ORF">PZE19_01535</name>
</gene>
<dbReference type="RefSeq" id="WP_277858819.1">
    <property type="nucleotide sequence ID" value="NZ_JARRAG010000001.1"/>
</dbReference>
<evidence type="ECO:0000313" key="5">
    <source>
        <dbReference type="Proteomes" id="UP001216907"/>
    </source>
</evidence>
<dbReference type="SUPFAM" id="SSF49764">
    <property type="entry name" value="HSP20-like chaperones"/>
    <property type="match status" value="1"/>
</dbReference>
<dbReference type="Proteomes" id="UP001216907">
    <property type="component" value="Unassembled WGS sequence"/>
</dbReference>
<dbReference type="Gene3D" id="2.60.40.790">
    <property type="match status" value="1"/>
</dbReference>
<dbReference type="PANTHER" id="PTHR11527">
    <property type="entry name" value="HEAT-SHOCK PROTEIN 20 FAMILY MEMBER"/>
    <property type="match status" value="1"/>
</dbReference>
<dbReference type="CDD" id="cd06464">
    <property type="entry name" value="ACD_sHsps-like"/>
    <property type="match status" value="1"/>
</dbReference>
<comment type="caution">
    <text evidence="4">The sequence shown here is derived from an EMBL/GenBank/DDBJ whole genome shotgun (WGS) entry which is preliminary data.</text>
</comment>
<dbReference type="EMBL" id="JARRAG010000001">
    <property type="protein sequence ID" value="MDG3002455.1"/>
    <property type="molecule type" value="Genomic_DNA"/>
</dbReference>
<accession>A0ABT6F4X7</accession>
<dbReference type="Pfam" id="PF00011">
    <property type="entry name" value="HSP20"/>
    <property type="match status" value="1"/>
</dbReference>
<organism evidence="4 5">
    <name type="scientific">Paludisphaera mucosa</name>
    <dbReference type="NCBI Taxonomy" id="3030827"/>
    <lineage>
        <taxon>Bacteria</taxon>
        <taxon>Pseudomonadati</taxon>
        <taxon>Planctomycetota</taxon>
        <taxon>Planctomycetia</taxon>
        <taxon>Isosphaerales</taxon>
        <taxon>Isosphaeraceae</taxon>
        <taxon>Paludisphaera</taxon>
    </lineage>
</organism>
<dbReference type="InterPro" id="IPR031107">
    <property type="entry name" value="Small_HSP"/>
</dbReference>
<comment type="similarity">
    <text evidence="1 2">Belongs to the small heat shock protein (HSP20) family.</text>
</comment>
<keyword evidence="5" id="KW-1185">Reference proteome</keyword>
<evidence type="ECO:0000313" key="4">
    <source>
        <dbReference type="EMBL" id="MDG3002455.1"/>
    </source>
</evidence>
<reference evidence="4 5" key="1">
    <citation type="submission" date="2023-03" db="EMBL/GenBank/DDBJ databases">
        <title>Paludisphaera mucosa sp. nov. a novel planctomycete from northern fen.</title>
        <authorList>
            <person name="Ivanova A."/>
        </authorList>
    </citation>
    <scope>NUCLEOTIDE SEQUENCE [LARGE SCALE GENOMIC DNA]</scope>
    <source>
        <strain evidence="4 5">Pla2</strain>
    </source>
</reference>
<evidence type="ECO:0000256" key="1">
    <source>
        <dbReference type="PROSITE-ProRule" id="PRU00285"/>
    </source>
</evidence>
<dbReference type="PROSITE" id="PS01031">
    <property type="entry name" value="SHSP"/>
    <property type="match status" value="1"/>
</dbReference>
<dbReference type="InterPro" id="IPR002068">
    <property type="entry name" value="A-crystallin/Hsp20_dom"/>
</dbReference>
<proteinExistence type="inferred from homology"/>
<protein>
    <submittedName>
        <fullName evidence="4">Hsp20/alpha crystallin family protein</fullName>
    </submittedName>
</protein>
<dbReference type="InterPro" id="IPR008978">
    <property type="entry name" value="HSP20-like_chaperone"/>
</dbReference>
<feature type="domain" description="SHSP" evidence="3">
    <location>
        <begin position="36"/>
        <end position="147"/>
    </location>
</feature>
<sequence length="147" mass="16006">MSRPFEGAIPYQALEREFFRMIKDVFQPSGAAPEAPAAEPFAPPVDLYETAEETVVVVELPGVDPAQVEITAEGDVLTIRGTKPADGPAGPSQGLHERRFGAFVRKIPLTREFDLDAARAEGRHGVLTIRLPRPPAQKPRTIPIRTG</sequence>
<name>A0ABT6F4X7_9BACT</name>